<name>A0A2I0VAK2_9ASPA</name>
<dbReference type="PANTHER" id="PTHR31083:SF6">
    <property type="entry name" value="PROTEIN SOSEKI 3"/>
    <property type="match status" value="1"/>
</dbReference>
<evidence type="ECO:0000313" key="2">
    <source>
        <dbReference type="EMBL" id="PKU60438.1"/>
    </source>
</evidence>
<evidence type="ECO:0000313" key="3">
    <source>
        <dbReference type="Proteomes" id="UP000233837"/>
    </source>
</evidence>
<sequence>MVRKNNCTRRVSTDDSFKDFEYEQSKTKQDSGSMEDSELFRNEISPPLNSSSASSSGRKMETLESLSRADVSKIKSFRIFEEEKILTPTVPRLKATNALIQLITCGSISVKAHHSFGLVPAYKPKLLHHLEQGKLTTLILKVSLEWRGALKTYQTVFVSNALTSVAGRLQVDKVSCKVLTVSCIMPVQTSSILLILPPPPPLQQLQTPPFTTEGAFQPSSTDVAASSGNRGLPGHILPCTSDRL</sequence>
<dbReference type="PANTHER" id="PTHR31083">
    <property type="entry name" value="UPSTREAM OF FLC PROTEIN (DUF966)"/>
    <property type="match status" value="1"/>
</dbReference>
<proteinExistence type="predicted"/>
<dbReference type="AlphaFoldDB" id="A0A2I0VAK2"/>
<dbReference type="Proteomes" id="UP000233837">
    <property type="component" value="Unassembled WGS sequence"/>
</dbReference>
<feature type="compositionally biased region" description="Basic and acidic residues" evidence="1">
    <location>
        <begin position="18"/>
        <end position="29"/>
    </location>
</feature>
<dbReference type="EMBL" id="KZ503944">
    <property type="protein sequence ID" value="PKU60438.1"/>
    <property type="molecule type" value="Genomic_DNA"/>
</dbReference>
<dbReference type="InterPro" id="IPR010369">
    <property type="entry name" value="SOK"/>
</dbReference>
<organism evidence="2 3">
    <name type="scientific">Dendrobium catenatum</name>
    <dbReference type="NCBI Taxonomy" id="906689"/>
    <lineage>
        <taxon>Eukaryota</taxon>
        <taxon>Viridiplantae</taxon>
        <taxon>Streptophyta</taxon>
        <taxon>Embryophyta</taxon>
        <taxon>Tracheophyta</taxon>
        <taxon>Spermatophyta</taxon>
        <taxon>Magnoliopsida</taxon>
        <taxon>Liliopsida</taxon>
        <taxon>Asparagales</taxon>
        <taxon>Orchidaceae</taxon>
        <taxon>Epidendroideae</taxon>
        <taxon>Malaxideae</taxon>
        <taxon>Dendrobiinae</taxon>
        <taxon>Dendrobium</taxon>
    </lineage>
</organism>
<accession>A0A2I0VAK2</accession>
<evidence type="ECO:0000256" key="1">
    <source>
        <dbReference type="SAM" id="MobiDB-lite"/>
    </source>
</evidence>
<gene>
    <name evidence="2" type="ORF">MA16_Dca025596</name>
</gene>
<keyword evidence="3" id="KW-1185">Reference proteome</keyword>
<reference evidence="2 3" key="1">
    <citation type="journal article" date="2016" name="Sci. Rep.">
        <title>The Dendrobium catenatum Lindl. genome sequence provides insights into polysaccharide synthase, floral development and adaptive evolution.</title>
        <authorList>
            <person name="Zhang G.Q."/>
            <person name="Xu Q."/>
            <person name="Bian C."/>
            <person name="Tsai W.C."/>
            <person name="Yeh C.M."/>
            <person name="Liu K.W."/>
            <person name="Yoshida K."/>
            <person name="Zhang L.S."/>
            <person name="Chang S.B."/>
            <person name="Chen F."/>
            <person name="Shi Y."/>
            <person name="Su Y.Y."/>
            <person name="Zhang Y.Q."/>
            <person name="Chen L.J."/>
            <person name="Yin Y."/>
            <person name="Lin M."/>
            <person name="Huang H."/>
            <person name="Deng H."/>
            <person name="Wang Z.W."/>
            <person name="Zhu S.L."/>
            <person name="Zhao X."/>
            <person name="Deng C."/>
            <person name="Niu S.C."/>
            <person name="Huang J."/>
            <person name="Wang M."/>
            <person name="Liu G.H."/>
            <person name="Yang H.J."/>
            <person name="Xiao X.J."/>
            <person name="Hsiao Y.Y."/>
            <person name="Wu W.L."/>
            <person name="Chen Y.Y."/>
            <person name="Mitsuda N."/>
            <person name="Ohme-Takagi M."/>
            <person name="Luo Y.B."/>
            <person name="Van de Peer Y."/>
            <person name="Liu Z.J."/>
        </authorList>
    </citation>
    <scope>NUCLEOTIDE SEQUENCE [LARGE SCALE GENOMIC DNA]</scope>
    <source>
        <tissue evidence="2">The whole plant</tissue>
    </source>
</reference>
<reference evidence="2 3" key="2">
    <citation type="journal article" date="2017" name="Nature">
        <title>The Apostasia genome and the evolution of orchids.</title>
        <authorList>
            <person name="Zhang G.Q."/>
            <person name="Liu K.W."/>
            <person name="Li Z."/>
            <person name="Lohaus R."/>
            <person name="Hsiao Y.Y."/>
            <person name="Niu S.C."/>
            <person name="Wang J.Y."/>
            <person name="Lin Y.C."/>
            <person name="Xu Q."/>
            <person name="Chen L.J."/>
            <person name="Yoshida K."/>
            <person name="Fujiwara S."/>
            <person name="Wang Z.W."/>
            <person name="Zhang Y.Q."/>
            <person name="Mitsuda N."/>
            <person name="Wang M."/>
            <person name="Liu G.H."/>
            <person name="Pecoraro L."/>
            <person name="Huang H.X."/>
            <person name="Xiao X.J."/>
            <person name="Lin M."/>
            <person name="Wu X.Y."/>
            <person name="Wu W.L."/>
            <person name="Chen Y.Y."/>
            <person name="Chang S.B."/>
            <person name="Sakamoto S."/>
            <person name="Ohme-Takagi M."/>
            <person name="Yagi M."/>
            <person name="Zeng S.J."/>
            <person name="Shen C.Y."/>
            <person name="Yeh C.M."/>
            <person name="Luo Y.B."/>
            <person name="Tsai W.C."/>
            <person name="Van de Peer Y."/>
            <person name="Liu Z.J."/>
        </authorList>
    </citation>
    <scope>NUCLEOTIDE SEQUENCE [LARGE SCALE GENOMIC DNA]</scope>
    <source>
        <tissue evidence="2">The whole plant</tissue>
    </source>
</reference>
<feature type="region of interest" description="Disordered" evidence="1">
    <location>
        <begin position="18"/>
        <end position="62"/>
    </location>
</feature>
<protein>
    <submittedName>
        <fullName evidence="2">Uncharacterized protein</fullName>
    </submittedName>
</protein>